<dbReference type="GO" id="GO:0004364">
    <property type="term" value="F:glutathione transferase activity"/>
    <property type="evidence" value="ECO:0007669"/>
    <property type="project" value="TreeGrafter"/>
</dbReference>
<feature type="domain" description="GST C-terminal" evidence="3">
    <location>
        <begin position="86"/>
        <end position="210"/>
    </location>
</feature>
<dbReference type="InterPro" id="IPR036249">
    <property type="entry name" value="Thioredoxin-like_sf"/>
</dbReference>
<dbReference type="SUPFAM" id="SSF47616">
    <property type="entry name" value="GST C-terminal domain-like"/>
    <property type="match status" value="1"/>
</dbReference>
<dbReference type="STRING" id="34060.B0181_06250"/>
<dbReference type="InterPro" id="IPR034330">
    <property type="entry name" value="GST_Zeta_C"/>
</dbReference>
<keyword evidence="4" id="KW-0413">Isomerase</keyword>
<dbReference type="GO" id="GO:0016034">
    <property type="term" value="F:maleylacetoacetate isomerase activity"/>
    <property type="evidence" value="ECO:0007669"/>
    <property type="project" value="TreeGrafter"/>
</dbReference>
<evidence type="ECO:0000313" key="7">
    <source>
        <dbReference type="Proteomes" id="UP000255279"/>
    </source>
</evidence>
<evidence type="ECO:0000259" key="2">
    <source>
        <dbReference type="PROSITE" id="PS50404"/>
    </source>
</evidence>
<dbReference type="RefSeq" id="WP_078276651.1">
    <property type="nucleotide sequence ID" value="NZ_CAACXO010000076.1"/>
</dbReference>
<dbReference type="Proteomes" id="UP000190435">
    <property type="component" value="Unassembled WGS sequence"/>
</dbReference>
<name>A0A1T0A2P8_9GAMM</name>
<dbReference type="Gene3D" id="1.20.1050.10">
    <property type="match status" value="1"/>
</dbReference>
<dbReference type="SFLD" id="SFLDG00358">
    <property type="entry name" value="Main_(cytGST)"/>
    <property type="match status" value="1"/>
</dbReference>
<feature type="domain" description="GST N-terminal" evidence="2">
    <location>
        <begin position="1"/>
        <end position="81"/>
    </location>
</feature>
<dbReference type="PANTHER" id="PTHR42673">
    <property type="entry name" value="MALEYLACETOACETATE ISOMERASE"/>
    <property type="match status" value="1"/>
</dbReference>
<dbReference type="Gene3D" id="3.40.30.10">
    <property type="entry name" value="Glutaredoxin"/>
    <property type="match status" value="1"/>
</dbReference>
<dbReference type="InterPro" id="IPR005955">
    <property type="entry name" value="GST_Zeta"/>
</dbReference>
<evidence type="ECO:0000259" key="3">
    <source>
        <dbReference type="PROSITE" id="PS50405"/>
    </source>
</evidence>
<dbReference type="GO" id="GO:0005737">
    <property type="term" value="C:cytoplasm"/>
    <property type="evidence" value="ECO:0007669"/>
    <property type="project" value="InterPro"/>
</dbReference>
<dbReference type="Pfam" id="PF13410">
    <property type="entry name" value="GST_C_2"/>
    <property type="match status" value="1"/>
</dbReference>
<sequence length="212" mass="23633">MDKFYTYFRSSAAYRVRIALALKGVAVESLPVNLRTGEQHGDYAAANPQALVPALCTADGVLLSQSLVILEYLEQTYPNPPLLPSDSMQALAVKSIAYHIACDIHPLNNLRVLNFLKNELAHSENTIQTWYAHWVRKGFSALEKQLANSAGKFCFDDAPTLADCCLIPQVYNAKRYGIAMEDFPIITRIYEYALTQPAFIAAKPENQADFVE</sequence>
<dbReference type="AlphaFoldDB" id="A0A1T0A2P8"/>
<dbReference type="InterPro" id="IPR040079">
    <property type="entry name" value="Glutathione_S-Trfase"/>
</dbReference>
<evidence type="ECO:0000313" key="5">
    <source>
        <dbReference type="EMBL" id="STZ10252.1"/>
    </source>
</evidence>
<dbReference type="GO" id="GO:0006559">
    <property type="term" value="P:L-phenylalanine catabolic process"/>
    <property type="evidence" value="ECO:0007669"/>
    <property type="project" value="TreeGrafter"/>
</dbReference>
<dbReference type="CDD" id="cd03191">
    <property type="entry name" value="GST_C_Zeta"/>
    <property type="match status" value="1"/>
</dbReference>
<reference evidence="4 6" key="1">
    <citation type="submission" date="2017-02" db="EMBL/GenBank/DDBJ databases">
        <title>Draft genome sequence of Moraxella caviae CCUG 355 type strain.</title>
        <authorList>
            <person name="Engstrom-Jakobsson H."/>
            <person name="Salva-Serra F."/>
            <person name="Thorell K."/>
            <person name="Gonzales-Siles L."/>
            <person name="Karlsson R."/>
            <person name="Boulund F."/>
            <person name="Engstrand L."/>
            <person name="Moore E."/>
        </authorList>
    </citation>
    <scope>NUCLEOTIDE SEQUENCE [LARGE SCALE GENOMIC DNA]</scope>
    <source>
        <strain evidence="4 6">CCUG 355</strain>
    </source>
</reference>
<proteinExistence type="inferred from homology"/>
<dbReference type="EMBL" id="MUXU01000038">
    <property type="protein sequence ID" value="OOR89571.1"/>
    <property type="molecule type" value="Genomic_DNA"/>
</dbReference>
<dbReference type="NCBIfam" id="TIGR01262">
    <property type="entry name" value="maiA"/>
    <property type="match status" value="1"/>
</dbReference>
<dbReference type="SUPFAM" id="SSF52833">
    <property type="entry name" value="Thioredoxin-like"/>
    <property type="match status" value="1"/>
</dbReference>
<organism evidence="4 6">
    <name type="scientific">Moraxella caviae</name>
    <dbReference type="NCBI Taxonomy" id="34060"/>
    <lineage>
        <taxon>Bacteria</taxon>
        <taxon>Pseudomonadati</taxon>
        <taxon>Pseudomonadota</taxon>
        <taxon>Gammaproteobacteria</taxon>
        <taxon>Moraxellales</taxon>
        <taxon>Moraxellaceae</taxon>
        <taxon>Moraxella</taxon>
    </lineage>
</organism>
<dbReference type="InterPro" id="IPR036282">
    <property type="entry name" value="Glutathione-S-Trfase_C_sf"/>
</dbReference>
<evidence type="ECO:0000313" key="6">
    <source>
        <dbReference type="Proteomes" id="UP000190435"/>
    </source>
</evidence>
<dbReference type="GO" id="GO:0006749">
    <property type="term" value="P:glutathione metabolic process"/>
    <property type="evidence" value="ECO:0007669"/>
    <property type="project" value="TreeGrafter"/>
</dbReference>
<dbReference type="PROSITE" id="PS50405">
    <property type="entry name" value="GST_CTER"/>
    <property type="match status" value="1"/>
</dbReference>
<dbReference type="InterPro" id="IPR010987">
    <property type="entry name" value="Glutathione-S-Trfase_C-like"/>
</dbReference>
<dbReference type="Proteomes" id="UP000255279">
    <property type="component" value="Unassembled WGS sequence"/>
</dbReference>
<evidence type="ECO:0000313" key="4">
    <source>
        <dbReference type="EMBL" id="OOR89571.1"/>
    </source>
</evidence>
<dbReference type="EMBL" id="UGQE01000001">
    <property type="protein sequence ID" value="STZ10252.1"/>
    <property type="molecule type" value="Genomic_DNA"/>
</dbReference>
<gene>
    <name evidence="5" type="primary">sspA_1</name>
    <name evidence="4" type="ORF">B0181_06250</name>
    <name evidence="5" type="ORF">NCTC10293_00582</name>
</gene>
<accession>A0A1T0A2P8</accession>
<dbReference type="SFLD" id="SFLDS00019">
    <property type="entry name" value="Glutathione_Transferase_(cytos"/>
    <property type="match status" value="1"/>
</dbReference>
<dbReference type="InterPro" id="IPR004045">
    <property type="entry name" value="Glutathione_S-Trfase_N"/>
</dbReference>
<dbReference type="PANTHER" id="PTHR42673:SF21">
    <property type="entry name" value="GLUTATHIONE S-TRANSFERASE YFCF"/>
    <property type="match status" value="1"/>
</dbReference>
<keyword evidence="6" id="KW-1185">Reference proteome</keyword>
<reference evidence="5 7" key="2">
    <citation type="submission" date="2018-06" db="EMBL/GenBank/DDBJ databases">
        <authorList>
            <consortium name="Pathogen Informatics"/>
            <person name="Doyle S."/>
        </authorList>
    </citation>
    <scope>NUCLEOTIDE SEQUENCE [LARGE SCALE GENOMIC DNA]</scope>
    <source>
        <strain evidence="5 7">NCTC10293</strain>
    </source>
</reference>
<dbReference type="CDD" id="cd03042">
    <property type="entry name" value="GST_N_Zeta"/>
    <property type="match status" value="1"/>
</dbReference>
<dbReference type="Pfam" id="PF13417">
    <property type="entry name" value="GST_N_3"/>
    <property type="match status" value="1"/>
</dbReference>
<protein>
    <submittedName>
        <fullName evidence="4">Maleylacetoacetate isomerase</fullName>
    </submittedName>
    <submittedName>
        <fullName evidence="5">Stringent starvation protein A homolog</fullName>
    </submittedName>
</protein>
<dbReference type="FunFam" id="1.20.1050.10:FF:000017">
    <property type="entry name" value="Maleylacetoacetate isomerase"/>
    <property type="match status" value="1"/>
</dbReference>
<comment type="similarity">
    <text evidence="1">Belongs to the GST superfamily. Zeta family.</text>
</comment>
<dbReference type="InterPro" id="IPR034333">
    <property type="entry name" value="GST_Zeta_N"/>
</dbReference>
<dbReference type="OrthoDB" id="509852at2"/>
<dbReference type="PROSITE" id="PS50404">
    <property type="entry name" value="GST_NTER"/>
    <property type="match status" value="1"/>
</dbReference>
<evidence type="ECO:0000256" key="1">
    <source>
        <dbReference type="ARBA" id="ARBA00010007"/>
    </source>
</evidence>